<dbReference type="InterPro" id="IPR036291">
    <property type="entry name" value="NAD(P)-bd_dom_sf"/>
</dbReference>
<evidence type="ECO:0000313" key="6">
    <source>
        <dbReference type="Proteomes" id="UP000182114"/>
    </source>
</evidence>
<evidence type="ECO:0000259" key="4">
    <source>
        <dbReference type="Pfam" id="PF22725"/>
    </source>
</evidence>
<dbReference type="EMBL" id="FNBD01000008">
    <property type="protein sequence ID" value="SDF18810.1"/>
    <property type="molecule type" value="Genomic_DNA"/>
</dbReference>
<sequence>MKQKLRWGIVGLGSIANHFVKDLALVEDSELVAVASRSIEKAEEFSKHYASKYAFGSYEELFKCPEVDVIYIATPHSFHAKLAIDAMYYGKHILCEKPLGVNTEEVTKMIAAAKENNVFLMEALWSRFNPAIQKVTELIAEGVLGAIKYIQADFAFPALHRDDENRLLNPNLAGGSLLDIGIYPVFLSYLILGNPEAIMASSKFYKTGIEMQTAMIFDYPDAQAVLYSGLNSKSEMKAEISGTKGTIFIDPKWHEAQGFELELNQEITKFDLPTEGRGYYYEILEVQNCLANEAIESTYWSHEDSMNLIGLLDTIRAKAGIVFPFEE</sequence>
<dbReference type="eggNOG" id="COG0673">
    <property type="taxonomic scope" value="Bacteria"/>
</dbReference>
<dbReference type="GO" id="GO:0000166">
    <property type="term" value="F:nucleotide binding"/>
    <property type="evidence" value="ECO:0007669"/>
    <property type="project" value="InterPro"/>
</dbReference>
<dbReference type="InterPro" id="IPR055170">
    <property type="entry name" value="GFO_IDH_MocA-like_dom"/>
</dbReference>
<dbReference type="Pfam" id="PF22725">
    <property type="entry name" value="GFO_IDH_MocA_C3"/>
    <property type="match status" value="1"/>
</dbReference>
<dbReference type="PANTHER" id="PTHR22604:SF105">
    <property type="entry name" value="TRANS-1,2-DIHYDROBENZENE-1,2-DIOL DEHYDROGENASE"/>
    <property type="match status" value="1"/>
</dbReference>
<keyword evidence="6" id="KW-1185">Reference proteome</keyword>
<dbReference type="AlphaFoldDB" id="A0A1G7J1L9"/>
<dbReference type="PANTHER" id="PTHR22604">
    <property type="entry name" value="OXIDOREDUCTASES"/>
    <property type="match status" value="1"/>
</dbReference>
<dbReference type="InterPro" id="IPR050984">
    <property type="entry name" value="Gfo/Idh/MocA_domain"/>
</dbReference>
<organism evidence="5 6">
    <name type="scientific">Cellulophaga baltica</name>
    <dbReference type="NCBI Taxonomy" id="76594"/>
    <lineage>
        <taxon>Bacteria</taxon>
        <taxon>Pseudomonadati</taxon>
        <taxon>Bacteroidota</taxon>
        <taxon>Flavobacteriia</taxon>
        <taxon>Flavobacteriales</taxon>
        <taxon>Flavobacteriaceae</taxon>
        <taxon>Cellulophaga</taxon>
    </lineage>
</organism>
<name>A0A1G7J1L9_9FLAO</name>
<keyword evidence="2" id="KW-0560">Oxidoreductase</keyword>
<evidence type="ECO:0000259" key="3">
    <source>
        <dbReference type="Pfam" id="PF01408"/>
    </source>
</evidence>
<dbReference type="Pfam" id="PF01408">
    <property type="entry name" value="GFO_IDH_MocA"/>
    <property type="match status" value="1"/>
</dbReference>
<protein>
    <submittedName>
        <fullName evidence="5">Predicted dehydrogenase</fullName>
    </submittedName>
</protein>
<dbReference type="SUPFAM" id="SSF55347">
    <property type="entry name" value="Glyceraldehyde-3-phosphate dehydrogenase-like, C-terminal domain"/>
    <property type="match status" value="1"/>
</dbReference>
<dbReference type="Proteomes" id="UP000182114">
    <property type="component" value="Unassembled WGS sequence"/>
</dbReference>
<dbReference type="SUPFAM" id="SSF51735">
    <property type="entry name" value="NAD(P)-binding Rossmann-fold domains"/>
    <property type="match status" value="1"/>
</dbReference>
<reference evidence="6" key="1">
    <citation type="submission" date="2016-10" db="EMBL/GenBank/DDBJ databases">
        <authorList>
            <person name="Varghese N."/>
            <person name="Submissions S."/>
        </authorList>
    </citation>
    <scope>NUCLEOTIDE SEQUENCE [LARGE SCALE GENOMIC DNA]</scope>
    <source>
        <strain evidence="6">DSM 24729</strain>
    </source>
</reference>
<evidence type="ECO:0000256" key="1">
    <source>
        <dbReference type="ARBA" id="ARBA00010928"/>
    </source>
</evidence>
<dbReference type="InterPro" id="IPR000683">
    <property type="entry name" value="Gfo/Idh/MocA-like_OxRdtase_N"/>
</dbReference>
<accession>A0A1G7J1L9</accession>
<proteinExistence type="inferred from homology"/>
<evidence type="ECO:0000256" key="2">
    <source>
        <dbReference type="ARBA" id="ARBA00023002"/>
    </source>
</evidence>
<dbReference type="RefSeq" id="WP_025614999.1">
    <property type="nucleotide sequence ID" value="NZ_FNBD01000008.1"/>
</dbReference>
<feature type="domain" description="Gfo/Idh/MocA-like oxidoreductase N-terminal" evidence="3">
    <location>
        <begin position="5"/>
        <end position="122"/>
    </location>
</feature>
<gene>
    <name evidence="5" type="ORF">SAMN04487992_108159</name>
</gene>
<dbReference type="GO" id="GO:0016491">
    <property type="term" value="F:oxidoreductase activity"/>
    <property type="evidence" value="ECO:0007669"/>
    <property type="project" value="UniProtKB-KW"/>
</dbReference>
<comment type="similarity">
    <text evidence="1">Belongs to the Gfo/Idh/MocA family.</text>
</comment>
<dbReference type="Gene3D" id="3.30.360.10">
    <property type="entry name" value="Dihydrodipicolinate Reductase, domain 2"/>
    <property type="match status" value="1"/>
</dbReference>
<evidence type="ECO:0000313" key="5">
    <source>
        <dbReference type="EMBL" id="SDF18810.1"/>
    </source>
</evidence>
<dbReference type="Gene3D" id="3.40.50.720">
    <property type="entry name" value="NAD(P)-binding Rossmann-like Domain"/>
    <property type="match status" value="1"/>
</dbReference>
<feature type="domain" description="GFO/IDH/MocA-like oxidoreductase" evidence="4">
    <location>
        <begin position="132"/>
        <end position="247"/>
    </location>
</feature>